<name>A0A1E5PH56_9ACTN</name>
<organism evidence="2 3">
    <name type="scientific">Streptomyces agglomeratus</name>
    <dbReference type="NCBI Taxonomy" id="285458"/>
    <lineage>
        <taxon>Bacteria</taxon>
        <taxon>Bacillati</taxon>
        <taxon>Actinomycetota</taxon>
        <taxon>Actinomycetes</taxon>
        <taxon>Kitasatosporales</taxon>
        <taxon>Streptomycetaceae</taxon>
        <taxon>Streptomyces</taxon>
    </lineage>
</organism>
<proteinExistence type="predicted"/>
<evidence type="ECO:0000256" key="1">
    <source>
        <dbReference type="SAM" id="MobiDB-lite"/>
    </source>
</evidence>
<evidence type="ECO:0000313" key="3">
    <source>
        <dbReference type="Proteomes" id="UP000095759"/>
    </source>
</evidence>
<gene>
    <name evidence="2" type="ORF">AS594_33810</name>
</gene>
<accession>A0A1E5PH56</accession>
<dbReference type="Proteomes" id="UP000095759">
    <property type="component" value="Unassembled WGS sequence"/>
</dbReference>
<comment type="caution">
    <text evidence="2">The sequence shown here is derived from an EMBL/GenBank/DDBJ whole genome shotgun (WGS) entry which is preliminary data.</text>
</comment>
<keyword evidence="3" id="KW-1185">Reference proteome</keyword>
<evidence type="ECO:0000313" key="2">
    <source>
        <dbReference type="EMBL" id="OEJ28704.1"/>
    </source>
</evidence>
<protein>
    <submittedName>
        <fullName evidence="2">Uncharacterized protein</fullName>
    </submittedName>
</protein>
<feature type="region of interest" description="Disordered" evidence="1">
    <location>
        <begin position="59"/>
        <end position="78"/>
    </location>
</feature>
<dbReference type="EMBL" id="MEHJ01000001">
    <property type="protein sequence ID" value="OEJ28704.1"/>
    <property type="molecule type" value="Genomic_DNA"/>
</dbReference>
<dbReference type="AlphaFoldDB" id="A0A1E5PH56"/>
<reference evidence="2 3" key="1">
    <citation type="submission" date="2016-08" db="EMBL/GenBank/DDBJ databases">
        <title>Complete genome sequence of Streptomyces agglomeratus strain 6-3-2, a novel anti-MRSA actinomycete isolated from Wuli of Tebit, China.</title>
        <authorList>
            <person name="Chen X."/>
        </authorList>
    </citation>
    <scope>NUCLEOTIDE SEQUENCE [LARGE SCALE GENOMIC DNA]</scope>
    <source>
        <strain evidence="2 3">6-3-2</strain>
    </source>
</reference>
<sequence>MLRGTAQVQVGQRADLLPLALCDQPLHHADGPPRPLGGAFTVMVQHPLELRSCQRLEPPQGQHAVGTDAGGPHGSQPCALPMIPLQVGQLGLVC</sequence>